<dbReference type="AlphaFoldDB" id="A0A9D2H1P8"/>
<comment type="caution">
    <text evidence="3">The sequence shown here is derived from an EMBL/GenBank/DDBJ whole genome shotgun (WGS) entry which is preliminary data.</text>
</comment>
<evidence type="ECO:0000313" key="4">
    <source>
        <dbReference type="Proteomes" id="UP000824221"/>
    </source>
</evidence>
<dbReference type="NCBIfam" id="TIGR02888">
    <property type="entry name" value="spore_YlmC_YmxH"/>
    <property type="match status" value="1"/>
</dbReference>
<accession>A0A9D2H1P8</accession>
<organism evidence="3 4">
    <name type="scientific">Candidatus Gallimonas gallistercoris</name>
    <dbReference type="NCBI Taxonomy" id="2838602"/>
    <lineage>
        <taxon>Bacteria</taxon>
        <taxon>Bacillati</taxon>
        <taxon>Bacillota</taxon>
        <taxon>Clostridia</taxon>
        <taxon>Candidatus Gallimonas</taxon>
    </lineage>
</organism>
<proteinExistence type="predicted"/>
<gene>
    <name evidence="3" type="ORF">H9797_02865</name>
</gene>
<dbReference type="InterPro" id="IPR027275">
    <property type="entry name" value="PRC-brl_dom"/>
</dbReference>
<evidence type="ECO:0000259" key="2">
    <source>
        <dbReference type="Pfam" id="PF05239"/>
    </source>
</evidence>
<dbReference type="SUPFAM" id="SSF50346">
    <property type="entry name" value="PRC-barrel domain"/>
    <property type="match status" value="1"/>
</dbReference>
<sequence>MDTSFQELRQKQVVNVCDGKQLGKVSDVVFTYPEGRVKGIVAPGGRGFRWGKQDVYIDLKCVTKVGVDVVLVELKSAPRIERKKGILSRGDGYSPPPNCPQPRRDYSDYE</sequence>
<reference evidence="3" key="2">
    <citation type="submission" date="2021-04" db="EMBL/GenBank/DDBJ databases">
        <authorList>
            <person name="Gilroy R."/>
        </authorList>
    </citation>
    <scope>NUCLEOTIDE SEQUENCE</scope>
    <source>
        <strain evidence="3">CHK156-179</strain>
    </source>
</reference>
<dbReference type="Pfam" id="PF05239">
    <property type="entry name" value="PRC"/>
    <property type="match status" value="1"/>
</dbReference>
<feature type="region of interest" description="Disordered" evidence="1">
    <location>
        <begin position="85"/>
        <end position="110"/>
    </location>
</feature>
<dbReference type="InterPro" id="IPR014238">
    <property type="entry name" value="Spore_YlmC/YmxH"/>
</dbReference>
<dbReference type="Gene3D" id="2.30.30.240">
    <property type="entry name" value="PRC-barrel domain"/>
    <property type="match status" value="1"/>
</dbReference>
<name>A0A9D2H1P8_9FIRM</name>
<dbReference type="InterPro" id="IPR011033">
    <property type="entry name" value="PRC_barrel-like_sf"/>
</dbReference>
<dbReference type="EMBL" id="DXAJ01000043">
    <property type="protein sequence ID" value="HJA02304.1"/>
    <property type="molecule type" value="Genomic_DNA"/>
</dbReference>
<evidence type="ECO:0000313" key="3">
    <source>
        <dbReference type="EMBL" id="HJA02304.1"/>
    </source>
</evidence>
<reference evidence="3" key="1">
    <citation type="journal article" date="2021" name="PeerJ">
        <title>Extensive microbial diversity within the chicken gut microbiome revealed by metagenomics and culture.</title>
        <authorList>
            <person name="Gilroy R."/>
            <person name="Ravi A."/>
            <person name="Getino M."/>
            <person name="Pursley I."/>
            <person name="Horton D.L."/>
            <person name="Alikhan N.F."/>
            <person name="Baker D."/>
            <person name="Gharbi K."/>
            <person name="Hall N."/>
            <person name="Watson M."/>
            <person name="Adriaenssens E.M."/>
            <person name="Foster-Nyarko E."/>
            <person name="Jarju S."/>
            <person name="Secka A."/>
            <person name="Antonio M."/>
            <person name="Oren A."/>
            <person name="Chaudhuri R.R."/>
            <person name="La Ragione R."/>
            <person name="Hildebrand F."/>
            <person name="Pallen M.J."/>
        </authorList>
    </citation>
    <scope>NUCLEOTIDE SEQUENCE</scope>
    <source>
        <strain evidence="3">CHK156-179</strain>
    </source>
</reference>
<evidence type="ECO:0000256" key="1">
    <source>
        <dbReference type="SAM" id="MobiDB-lite"/>
    </source>
</evidence>
<dbReference type="Proteomes" id="UP000824221">
    <property type="component" value="Unassembled WGS sequence"/>
</dbReference>
<protein>
    <submittedName>
        <fullName evidence="3">YlmC/YmxH family sporulation protein</fullName>
    </submittedName>
</protein>
<feature type="domain" description="PRC-barrel" evidence="2">
    <location>
        <begin position="6"/>
        <end position="73"/>
    </location>
</feature>